<dbReference type="Pfam" id="PF00005">
    <property type="entry name" value="ABC_tran"/>
    <property type="match status" value="1"/>
</dbReference>
<protein>
    <submittedName>
        <fullName evidence="5">Abc superfamily atp binding cassette transporter, abc protein</fullName>
    </submittedName>
</protein>
<feature type="domain" description="ABC transporter" evidence="4">
    <location>
        <begin position="3"/>
        <end position="232"/>
    </location>
</feature>
<dbReference type="PROSITE" id="PS50893">
    <property type="entry name" value="ABC_TRANSPORTER_2"/>
    <property type="match status" value="1"/>
</dbReference>
<evidence type="ECO:0000256" key="2">
    <source>
        <dbReference type="ARBA" id="ARBA00022741"/>
    </source>
</evidence>
<dbReference type="InterPro" id="IPR017871">
    <property type="entry name" value="ABC_transporter-like_CS"/>
</dbReference>
<sequence>MTLSVENLSKKFPANDFYSLQDVELTVKKGEIVGLIGKNGAGKSTFLKLIAKALRPTTGKIEYNGVDINKKENVLEDFGIMIETVFYPELTVLENMVFYLELHDKNEYRDNIQKTLELVGLWQARKRKPGDFSFGMKQRMALALALVTEPEFLLLDEPFVGLDPIGVGNLIGILKKWSKTREISMMISSHQLGELEELCNRYVYIENGRLKESIAHQTNNVLLIHLTKETKTLSFLESPEVKLLPGNILELTAKDSIDLNRIFAELGEKNLIKAIEVKENKLKDYFKN</sequence>
<keyword evidence="6" id="KW-1185">Reference proteome</keyword>
<evidence type="ECO:0000259" key="4">
    <source>
        <dbReference type="PROSITE" id="PS50893"/>
    </source>
</evidence>
<comment type="caution">
    <text evidence="5">The sequence shown here is derived from an EMBL/GenBank/DDBJ whole genome shotgun (WGS) entry which is preliminary data.</text>
</comment>
<reference evidence="5 6" key="1">
    <citation type="journal article" date="2015" name="Genome Announc.">
        <title>Expanding the biotechnology potential of lactobacilli through comparative genomics of 213 strains and associated genera.</title>
        <authorList>
            <person name="Sun Z."/>
            <person name="Harris H.M."/>
            <person name="McCann A."/>
            <person name="Guo C."/>
            <person name="Argimon S."/>
            <person name="Zhang W."/>
            <person name="Yang X."/>
            <person name="Jeffery I.B."/>
            <person name="Cooney J.C."/>
            <person name="Kagawa T.F."/>
            <person name="Liu W."/>
            <person name="Song Y."/>
            <person name="Salvetti E."/>
            <person name="Wrobel A."/>
            <person name="Rasinkangas P."/>
            <person name="Parkhill J."/>
            <person name="Rea M.C."/>
            <person name="O'Sullivan O."/>
            <person name="Ritari J."/>
            <person name="Douillard F.P."/>
            <person name="Paul Ross R."/>
            <person name="Yang R."/>
            <person name="Briner A.E."/>
            <person name="Felis G.E."/>
            <person name="de Vos W.M."/>
            <person name="Barrangou R."/>
            <person name="Klaenhammer T.R."/>
            <person name="Caufield P.W."/>
            <person name="Cui Y."/>
            <person name="Zhang H."/>
            <person name="O'Toole P.W."/>
        </authorList>
    </citation>
    <scope>NUCLEOTIDE SEQUENCE [LARGE SCALE GENOMIC DNA]</scope>
    <source>
        <strain evidence="5 6">DSM 16634</strain>
    </source>
</reference>
<dbReference type="eggNOG" id="COG1131">
    <property type="taxonomic scope" value="Bacteria"/>
</dbReference>
<keyword evidence="3" id="KW-0067">ATP-binding</keyword>
<dbReference type="PATRIC" id="fig|1423724.4.peg.1592"/>
<dbReference type="AlphaFoldDB" id="A0A0R1TS76"/>
<dbReference type="GO" id="GO:0016887">
    <property type="term" value="F:ATP hydrolysis activity"/>
    <property type="evidence" value="ECO:0007669"/>
    <property type="project" value="InterPro"/>
</dbReference>
<dbReference type="InterPro" id="IPR027417">
    <property type="entry name" value="P-loop_NTPase"/>
</dbReference>
<dbReference type="SMART" id="SM00382">
    <property type="entry name" value="AAA"/>
    <property type="match status" value="1"/>
</dbReference>
<dbReference type="Gene3D" id="3.40.50.300">
    <property type="entry name" value="P-loop containing nucleotide triphosphate hydrolases"/>
    <property type="match status" value="1"/>
</dbReference>
<dbReference type="PANTHER" id="PTHR42939:SF1">
    <property type="entry name" value="ABC TRANSPORTER ATP-BINDING PROTEIN ALBC-RELATED"/>
    <property type="match status" value="1"/>
</dbReference>
<dbReference type="PROSITE" id="PS00211">
    <property type="entry name" value="ABC_TRANSPORTER_1"/>
    <property type="match status" value="1"/>
</dbReference>
<evidence type="ECO:0000256" key="3">
    <source>
        <dbReference type="ARBA" id="ARBA00022840"/>
    </source>
</evidence>
<dbReference type="EMBL" id="AZFT01000053">
    <property type="protein sequence ID" value="KRL84241.1"/>
    <property type="molecule type" value="Genomic_DNA"/>
</dbReference>
<dbReference type="Proteomes" id="UP000051324">
    <property type="component" value="Unassembled WGS sequence"/>
</dbReference>
<dbReference type="InterPro" id="IPR003439">
    <property type="entry name" value="ABC_transporter-like_ATP-bd"/>
</dbReference>
<dbReference type="RefSeq" id="WP_025086788.1">
    <property type="nucleotide sequence ID" value="NZ_AZFT01000053.1"/>
</dbReference>
<dbReference type="OrthoDB" id="9804819at2"/>
<evidence type="ECO:0000256" key="1">
    <source>
        <dbReference type="ARBA" id="ARBA00022448"/>
    </source>
</evidence>
<dbReference type="STRING" id="1423724.FC32_GL001525"/>
<name>A0A0R1TS76_9LACO</name>
<proteinExistence type="predicted"/>
<dbReference type="InterPro" id="IPR003593">
    <property type="entry name" value="AAA+_ATPase"/>
</dbReference>
<dbReference type="GO" id="GO:0005524">
    <property type="term" value="F:ATP binding"/>
    <property type="evidence" value="ECO:0007669"/>
    <property type="project" value="UniProtKB-KW"/>
</dbReference>
<evidence type="ECO:0000313" key="6">
    <source>
        <dbReference type="Proteomes" id="UP000051324"/>
    </source>
</evidence>
<organism evidence="5 6">
    <name type="scientific">Ligilactobacillus apodemi DSM 16634 = JCM 16172</name>
    <dbReference type="NCBI Taxonomy" id="1423724"/>
    <lineage>
        <taxon>Bacteria</taxon>
        <taxon>Bacillati</taxon>
        <taxon>Bacillota</taxon>
        <taxon>Bacilli</taxon>
        <taxon>Lactobacillales</taxon>
        <taxon>Lactobacillaceae</taxon>
        <taxon>Ligilactobacillus</taxon>
    </lineage>
</organism>
<keyword evidence="1" id="KW-0813">Transport</keyword>
<gene>
    <name evidence="5" type="ORF">FC32_GL001525</name>
</gene>
<keyword evidence="2" id="KW-0547">Nucleotide-binding</keyword>
<dbReference type="SUPFAM" id="SSF52540">
    <property type="entry name" value="P-loop containing nucleoside triphosphate hydrolases"/>
    <property type="match status" value="1"/>
</dbReference>
<accession>A0A0R1TS76</accession>
<evidence type="ECO:0000313" key="5">
    <source>
        <dbReference type="EMBL" id="KRL84241.1"/>
    </source>
</evidence>
<dbReference type="PANTHER" id="PTHR42939">
    <property type="entry name" value="ABC TRANSPORTER ATP-BINDING PROTEIN ALBC-RELATED"/>
    <property type="match status" value="1"/>
</dbReference>
<dbReference type="InterPro" id="IPR051782">
    <property type="entry name" value="ABC_Transporter_VariousFunc"/>
</dbReference>